<dbReference type="PANTHER" id="PTHR43167">
    <property type="entry name" value="PUTATIVE (AFU_ORTHOLOGUE AFUA_6G01830)-RELATED"/>
    <property type="match status" value="1"/>
</dbReference>
<gene>
    <name evidence="1" type="ORF">HHL11_05520</name>
</gene>
<dbReference type="Gene3D" id="3.40.50.150">
    <property type="entry name" value="Vaccinia Virus protein VP39"/>
    <property type="match status" value="1"/>
</dbReference>
<evidence type="ECO:0008006" key="3">
    <source>
        <dbReference type="Google" id="ProtNLM"/>
    </source>
</evidence>
<dbReference type="AlphaFoldDB" id="A0A848H243"/>
<reference evidence="1 2" key="1">
    <citation type="submission" date="2020-04" db="EMBL/GenBank/DDBJ databases">
        <title>Ramlibacter sp. G-1-2-2 isolated from soil.</title>
        <authorList>
            <person name="Dahal R.H."/>
        </authorList>
    </citation>
    <scope>NUCLEOTIDE SEQUENCE [LARGE SCALE GENOMIC DNA]</scope>
    <source>
        <strain evidence="1 2">G-1-2-2</strain>
    </source>
</reference>
<name>A0A848H243_9BURK</name>
<dbReference type="InterPro" id="IPR029063">
    <property type="entry name" value="SAM-dependent_MTases_sf"/>
</dbReference>
<keyword evidence="2" id="KW-1185">Reference proteome</keyword>
<accession>A0A848H243</accession>
<dbReference type="Pfam" id="PF13578">
    <property type="entry name" value="Methyltransf_24"/>
    <property type="match status" value="1"/>
</dbReference>
<dbReference type="Proteomes" id="UP000541185">
    <property type="component" value="Unassembled WGS sequence"/>
</dbReference>
<evidence type="ECO:0000313" key="1">
    <source>
        <dbReference type="EMBL" id="NML43200.1"/>
    </source>
</evidence>
<protein>
    <recommendedName>
        <fullName evidence="3">Class I SAM-dependent methyltransferase</fullName>
    </recommendedName>
</protein>
<dbReference type="RefSeq" id="WP_169417423.1">
    <property type="nucleotide sequence ID" value="NZ_JABBFX010000001.1"/>
</dbReference>
<dbReference type="PANTHER" id="PTHR43167:SF1">
    <property type="entry name" value="PUTATIVE (AFU_ORTHOLOGUE AFUA_6G01830)-RELATED"/>
    <property type="match status" value="1"/>
</dbReference>
<dbReference type="CDD" id="cd02440">
    <property type="entry name" value="AdoMet_MTases"/>
    <property type="match status" value="1"/>
</dbReference>
<organism evidence="1 2">
    <name type="scientific">Ramlibacter agri</name>
    <dbReference type="NCBI Taxonomy" id="2728837"/>
    <lineage>
        <taxon>Bacteria</taxon>
        <taxon>Pseudomonadati</taxon>
        <taxon>Pseudomonadota</taxon>
        <taxon>Betaproteobacteria</taxon>
        <taxon>Burkholderiales</taxon>
        <taxon>Comamonadaceae</taxon>
        <taxon>Ramlibacter</taxon>
    </lineage>
</organism>
<dbReference type="SUPFAM" id="SSF53335">
    <property type="entry name" value="S-adenosyl-L-methionine-dependent methyltransferases"/>
    <property type="match status" value="1"/>
</dbReference>
<sequence>MTTPTPEVLAVIEEALVQHRAFGDSAYIVGQLEVAFLRRLERVAEAIPAAGELVAAFARCDAQQRYRLAGNTVLRCAVQHAYTRLETGKDVGLTLAESEQVILRTLQHLAEGRGGTPHENGSIALQRLGDQDFHGWIWNDAYPDDAYGHAFRRILDLEYGGVLCSIDDSELAMLRQGEQLLRELLPDLGRSALTHAHQVGCFPDLGFWRGKVSSSQIRMGGTIFLNRNMLRNPWCTAEHLLHESLHQKLYDFRHGHSLLDVDAPMENSPRVVSLWNAQEFNRANHWDTHRAFAAFHVYAQLALLATLAERRAGELEPRYGPFRGMVSSRKALDRARYLGEELHTQCASHLGLAGLRMRDWLMTILEHLDPAPPPRGAYVHLMLDLYVREANRMEMLLRAPDVAPAFVRELANAAELEIEASRYILSAVGAQPQLEQLDRQLAQPEQQFPEVRRCIAQALLQASPSGYGLNTRAKDGFDADLAVRRMVELGSDNLVLAQAGVPRAVAAAKRRAREMRFVGSSQDEVGRLLSMLAAAVPRAGRVLEVGTGVGVGLAWITTGLHQRRDVEVASIEGDRRLLDSACTWPWPEGVRLLAGDACELLPTLGDFDLVFADAAPVKYGQLDALLRLLRPGGVLVVDDLCATPTATRQEMAERDGLRLALLRHPSLQAVELDWSTRVVLATRIRDTVPA</sequence>
<comment type="caution">
    <text evidence="1">The sequence shown here is derived from an EMBL/GenBank/DDBJ whole genome shotgun (WGS) entry which is preliminary data.</text>
</comment>
<dbReference type="EMBL" id="JABBFX010000001">
    <property type="protein sequence ID" value="NML43200.1"/>
    <property type="molecule type" value="Genomic_DNA"/>
</dbReference>
<evidence type="ECO:0000313" key="2">
    <source>
        <dbReference type="Proteomes" id="UP000541185"/>
    </source>
</evidence>
<proteinExistence type="predicted"/>